<dbReference type="AlphaFoldDB" id="A0AAJ6QNG4"/>
<dbReference type="GeneID" id="100900188"/>
<keyword evidence="2" id="KW-0560">Oxidoreductase</keyword>
<dbReference type="SUPFAM" id="SSF48179">
    <property type="entry name" value="6-phosphogluconate dehydrogenase C-terminal domain-like"/>
    <property type="match status" value="1"/>
</dbReference>
<reference evidence="9" key="1">
    <citation type="submission" date="2025-08" db="UniProtKB">
        <authorList>
            <consortium name="RefSeq"/>
        </authorList>
    </citation>
    <scope>IDENTIFICATION</scope>
</reference>
<dbReference type="InterPro" id="IPR008927">
    <property type="entry name" value="6-PGluconate_DH-like_C_sf"/>
</dbReference>
<evidence type="ECO:0000313" key="9">
    <source>
        <dbReference type="RefSeq" id="XP_003738667.3"/>
    </source>
</evidence>
<evidence type="ECO:0000256" key="1">
    <source>
        <dbReference type="ARBA" id="ARBA00006541"/>
    </source>
</evidence>
<dbReference type="EC" id="1.1.1.67" evidence="4"/>
<dbReference type="PANTHER" id="PTHR43362:SF1">
    <property type="entry name" value="MANNITOL DEHYDROGENASE 2-RELATED"/>
    <property type="match status" value="1"/>
</dbReference>
<evidence type="ECO:0000259" key="7">
    <source>
        <dbReference type="Pfam" id="PF08125"/>
    </source>
</evidence>
<keyword evidence="8" id="KW-1185">Reference proteome</keyword>
<dbReference type="SUPFAM" id="SSF51735">
    <property type="entry name" value="NAD(P)-binding Rossmann-fold domains"/>
    <property type="match status" value="1"/>
</dbReference>
<evidence type="ECO:0000256" key="4">
    <source>
        <dbReference type="ARBA" id="ARBA00038970"/>
    </source>
</evidence>
<dbReference type="InterPro" id="IPR050988">
    <property type="entry name" value="Mannitol_DH/Oxidoreductase"/>
</dbReference>
<evidence type="ECO:0000259" key="6">
    <source>
        <dbReference type="Pfam" id="PF01232"/>
    </source>
</evidence>
<dbReference type="InterPro" id="IPR013131">
    <property type="entry name" value="Mannitol_DH_N"/>
</dbReference>
<dbReference type="InterPro" id="IPR013118">
    <property type="entry name" value="Mannitol_DH_C"/>
</dbReference>
<keyword evidence="3" id="KW-0520">NAD</keyword>
<dbReference type="InterPro" id="IPR023027">
    <property type="entry name" value="Mannitol_DH_CS"/>
</dbReference>
<comment type="catalytic activity">
    <reaction evidence="5">
        <text>D-mannitol + NAD(+) = D-fructose + NADH + H(+)</text>
        <dbReference type="Rhea" id="RHEA:12084"/>
        <dbReference type="ChEBI" id="CHEBI:15378"/>
        <dbReference type="ChEBI" id="CHEBI:16899"/>
        <dbReference type="ChEBI" id="CHEBI:37721"/>
        <dbReference type="ChEBI" id="CHEBI:57540"/>
        <dbReference type="ChEBI" id="CHEBI:57945"/>
        <dbReference type="EC" id="1.1.1.67"/>
    </reaction>
</comment>
<dbReference type="Pfam" id="PF01232">
    <property type="entry name" value="Mannitol_dh"/>
    <property type="match status" value="1"/>
</dbReference>
<dbReference type="Gene3D" id="3.40.50.720">
    <property type="entry name" value="NAD(P)-binding Rossmann-like Domain"/>
    <property type="match status" value="1"/>
</dbReference>
<feature type="domain" description="Mannitol dehydrogenase C-terminal" evidence="7">
    <location>
        <begin position="257"/>
        <end position="368"/>
    </location>
</feature>
<protein>
    <recommendedName>
        <fullName evidence="4">mannitol 2-dehydrogenase</fullName>
        <ecNumber evidence="4">1.1.1.67</ecNumber>
    </recommendedName>
</protein>
<dbReference type="Gene3D" id="1.10.1040.10">
    <property type="entry name" value="N-(1-d-carboxylethyl)-l-norvaline Dehydrogenase, domain 2"/>
    <property type="match status" value="1"/>
</dbReference>
<dbReference type="InterPro" id="IPR036291">
    <property type="entry name" value="NAD(P)-bd_dom_sf"/>
</dbReference>
<feature type="non-terminal residue" evidence="9">
    <location>
        <position position="1"/>
    </location>
</feature>
<dbReference type="PRINTS" id="PR00084">
    <property type="entry name" value="MTLDHDRGNASE"/>
</dbReference>
<gene>
    <name evidence="9" type="primary">LOC100900188</name>
</gene>
<proteinExistence type="inferred from homology"/>
<dbReference type="PROSITE" id="PS00974">
    <property type="entry name" value="MANNITOL_DHGENASE"/>
    <property type="match status" value="1"/>
</dbReference>
<dbReference type="Proteomes" id="UP000694867">
    <property type="component" value="Unplaced"/>
</dbReference>
<dbReference type="PANTHER" id="PTHR43362">
    <property type="entry name" value="MANNITOL DEHYDROGENASE DSF1-RELATED"/>
    <property type="match status" value="1"/>
</dbReference>
<dbReference type="GO" id="GO:0050086">
    <property type="term" value="F:mannitol 2-dehydrogenase activity"/>
    <property type="evidence" value="ECO:0007669"/>
    <property type="project" value="UniProtKB-EC"/>
</dbReference>
<evidence type="ECO:0000256" key="2">
    <source>
        <dbReference type="ARBA" id="ARBA00023002"/>
    </source>
</evidence>
<feature type="domain" description="Mannitol dehydrogenase N-terminal" evidence="6">
    <location>
        <begin position="2"/>
        <end position="248"/>
    </location>
</feature>
<feature type="non-terminal residue" evidence="9">
    <location>
        <position position="371"/>
    </location>
</feature>
<evidence type="ECO:0000256" key="3">
    <source>
        <dbReference type="ARBA" id="ARBA00023027"/>
    </source>
</evidence>
<sequence>SVGNFHRSHQAWYLDQLLAHSGNAHWGICGVGLLDDENERLKRDVFAQQDNLYTLTRYRTDGSETHQIIGSIVQYLFAPDNPQAVIEKMADPETRIVSMTITEGGYNQEPGTGKYNFENPVTQAELADPTNPQSAFGFIVAALSLRRARGLTPFTVMSCDNLRQNGAITHRAVAAHAQALDPDLAQWIETNVTFPNSMVDRITPAVLKEDALPIDEASGIRDVLPVISEDFAQWVLEDRFTNGRPYLEEVGVQLVDDVEPFELVKVRMLNAAHSVLAYPGQLAGLNNVREAITHPLIRELVDTFLKRDVTPTLTAPKGMDLDIYRSTVIKRFSNPHIIDRLPRITGDGWSKLTTFLAPTFKTVASEDGDPS</sequence>
<dbReference type="GO" id="GO:0019594">
    <property type="term" value="P:mannitol metabolic process"/>
    <property type="evidence" value="ECO:0007669"/>
    <property type="project" value="InterPro"/>
</dbReference>
<dbReference type="Pfam" id="PF08125">
    <property type="entry name" value="Mannitol_dh_C"/>
    <property type="match status" value="1"/>
</dbReference>
<dbReference type="InterPro" id="IPR013328">
    <property type="entry name" value="6PGD_dom2"/>
</dbReference>
<evidence type="ECO:0000256" key="5">
    <source>
        <dbReference type="ARBA" id="ARBA00047733"/>
    </source>
</evidence>
<organism evidence="8 9">
    <name type="scientific">Galendromus occidentalis</name>
    <name type="common">western predatory mite</name>
    <dbReference type="NCBI Taxonomy" id="34638"/>
    <lineage>
        <taxon>Eukaryota</taxon>
        <taxon>Metazoa</taxon>
        <taxon>Ecdysozoa</taxon>
        <taxon>Arthropoda</taxon>
        <taxon>Chelicerata</taxon>
        <taxon>Arachnida</taxon>
        <taxon>Acari</taxon>
        <taxon>Parasitiformes</taxon>
        <taxon>Mesostigmata</taxon>
        <taxon>Gamasina</taxon>
        <taxon>Phytoseioidea</taxon>
        <taxon>Phytoseiidae</taxon>
        <taxon>Typhlodrominae</taxon>
        <taxon>Galendromus</taxon>
    </lineage>
</organism>
<dbReference type="RefSeq" id="XP_003738667.3">
    <property type="nucleotide sequence ID" value="XM_003738619.3"/>
</dbReference>
<name>A0AAJ6QNG4_9ACAR</name>
<accession>A0AAJ6QNG4</accession>
<dbReference type="KEGG" id="goe:100900188"/>
<evidence type="ECO:0000313" key="8">
    <source>
        <dbReference type="Proteomes" id="UP000694867"/>
    </source>
</evidence>
<comment type="similarity">
    <text evidence="1">Belongs to the mannitol dehydrogenase family.</text>
</comment>
<dbReference type="InterPro" id="IPR000669">
    <property type="entry name" value="Mannitol_DH"/>
</dbReference>